<name>A0A1M4URW8_9CLOT</name>
<protein>
    <submittedName>
        <fullName evidence="2">Ferredoxin--NADP+ reductase</fullName>
    </submittedName>
</protein>
<dbReference type="Gene3D" id="2.40.30.10">
    <property type="entry name" value="Translation factors"/>
    <property type="match status" value="1"/>
</dbReference>
<dbReference type="PANTHER" id="PTHR43513:SF3">
    <property type="entry name" value="DIHYDROOROTATE DEHYDROGENASE B (NAD(+)), ELECTRON TRANSFER SUBUNIT-RELATED"/>
    <property type="match status" value="1"/>
</dbReference>
<evidence type="ECO:0000313" key="2">
    <source>
        <dbReference type="EMBL" id="SHE59429.1"/>
    </source>
</evidence>
<dbReference type="GO" id="GO:0006221">
    <property type="term" value="P:pyrimidine nucleotide biosynthetic process"/>
    <property type="evidence" value="ECO:0007669"/>
    <property type="project" value="InterPro"/>
</dbReference>
<dbReference type="InterPro" id="IPR039261">
    <property type="entry name" value="FNR_nucleotide-bd"/>
</dbReference>
<accession>A0A1M4URW8</accession>
<sequence>MYKVYKNVEMTQEGYLLGIEAEEASHSCAPGQYFELKLPNDKHRVPVVLTDILPERGIIKVVFRVINDSTKELSELADGGNIEEIFGPFGRKCPFLNEDMEGKQALVIAEDLGGAAAYMIIHDLGKKGAVVDAVAGGRSEGYLYLSEFTGELCRTYLNYSEDGTQGEQGTICQNIDDILTAEEYDICVIIGSIDMMEHVAAKAQSKGIKTWISLDPAITSIKEYKTIDHVVINGKEEKINEGGTVYEAAGVDFADLRKQI</sequence>
<evidence type="ECO:0000313" key="3">
    <source>
        <dbReference type="Proteomes" id="UP000184245"/>
    </source>
</evidence>
<dbReference type="GO" id="GO:0050660">
    <property type="term" value="F:flavin adenine dinucleotide binding"/>
    <property type="evidence" value="ECO:0007669"/>
    <property type="project" value="InterPro"/>
</dbReference>
<keyword evidence="1" id="KW-0285">Flavoprotein</keyword>
<reference evidence="2 3" key="1">
    <citation type="submission" date="2016-11" db="EMBL/GenBank/DDBJ databases">
        <authorList>
            <person name="Jaros S."/>
            <person name="Januszkiewicz K."/>
            <person name="Wedrychowicz H."/>
        </authorList>
    </citation>
    <scope>NUCLEOTIDE SEQUENCE [LARGE SCALE GENOMIC DNA]</scope>
    <source>
        <strain evidence="2 3">DSM 17459</strain>
    </source>
</reference>
<dbReference type="STRING" id="1122155.SAMN02745158_00953"/>
<keyword evidence="1" id="KW-0274">FAD</keyword>
<evidence type="ECO:0000256" key="1">
    <source>
        <dbReference type="PIRSR" id="PIRSR006816-1"/>
    </source>
</evidence>
<dbReference type="Gene3D" id="3.40.50.80">
    <property type="entry name" value="Nucleotide-binding domain of ferredoxin-NADP reductase (FNR) module"/>
    <property type="match status" value="1"/>
</dbReference>
<dbReference type="SUPFAM" id="SSF63380">
    <property type="entry name" value="Riboflavin synthase domain-like"/>
    <property type="match status" value="1"/>
</dbReference>
<dbReference type="AlphaFoldDB" id="A0A1M4URW8"/>
<proteinExistence type="predicted"/>
<dbReference type="GO" id="GO:0051537">
    <property type="term" value="F:2 iron, 2 sulfur cluster binding"/>
    <property type="evidence" value="ECO:0007669"/>
    <property type="project" value="InterPro"/>
</dbReference>
<comment type="cofactor">
    <cofactor evidence="1">
        <name>FAD</name>
        <dbReference type="ChEBI" id="CHEBI:57692"/>
    </cofactor>
    <text evidence="1">Binds 1 FAD per subunit.</text>
</comment>
<dbReference type="PANTHER" id="PTHR43513">
    <property type="entry name" value="DIHYDROOROTATE DEHYDROGENASE B (NAD(+)), ELECTRON TRANSFER SUBUNIT"/>
    <property type="match status" value="1"/>
</dbReference>
<gene>
    <name evidence="2" type="ORF">SAMN02745158_00953</name>
</gene>
<keyword evidence="3" id="KW-1185">Reference proteome</keyword>
<dbReference type="Proteomes" id="UP000184245">
    <property type="component" value="Unassembled WGS sequence"/>
</dbReference>
<organism evidence="2 3">
    <name type="scientific">Lactonifactor longoviformis DSM 17459</name>
    <dbReference type="NCBI Taxonomy" id="1122155"/>
    <lineage>
        <taxon>Bacteria</taxon>
        <taxon>Bacillati</taxon>
        <taxon>Bacillota</taxon>
        <taxon>Clostridia</taxon>
        <taxon>Eubacteriales</taxon>
        <taxon>Clostridiaceae</taxon>
        <taxon>Lactonifactor</taxon>
    </lineage>
</organism>
<feature type="binding site" evidence="1">
    <location>
        <begin position="62"/>
        <end position="64"/>
    </location>
    <ligand>
        <name>FAD</name>
        <dbReference type="ChEBI" id="CHEBI:57692"/>
    </ligand>
</feature>
<dbReference type="SUPFAM" id="SSF52343">
    <property type="entry name" value="Ferredoxin reductase-like, C-terminal NADP-linked domain"/>
    <property type="match status" value="1"/>
</dbReference>
<dbReference type="InterPro" id="IPR012165">
    <property type="entry name" value="Cyt_c3_hydrogenase_gsu"/>
</dbReference>
<dbReference type="InterPro" id="IPR017938">
    <property type="entry name" value="Riboflavin_synthase-like_b-brl"/>
</dbReference>
<dbReference type="InterPro" id="IPR050353">
    <property type="entry name" value="PyrK_electron_transfer"/>
</dbReference>
<dbReference type="EMBL" id="FQVI01000003">
    <property type="protein sequence ID" value="SHE59429.1"/>
    <property type="molecule type" value="Genomic_DNA"/>
</dbReference>
<dbReference type="OrthoDB" id="9789468at2"/>
<dbReference type="PIRSF" id="PIRSF006816">
    <property type="entry name" value="Cyc3_hyd_g"/>
    <property type="match status" value="1"/>
</dbReference>